<protein>
    <submittedName>
        <fullName evidence="3">Copper chaperone</fullName>
    </submittedName>
</protein>
<dbReference type="Proteomes" id="UP000002892">
    <property type="component" value="Chromosome"/>
</dbReference>
<keyword evidence="4" id="KW-1185">Reference proteome</keyword>
<evidence type="ECO:0000256" key="1">
    <source>
        <dbReference type="ARBA" id="ARBA00022723"/>
    </source>
</evidence>
<dbReference type="RefSeq" id="WP_014828778.1">
    <property type="nucleotide sequence ID" value="NC_018068.1"/>
</dbReference>
<accession>I4DAG7</accession>
<dbReference type="InterPro" id="IPR006121">
    <property type="entry name" value="HMA_dom"/>
</dbReference>
<dbReference type="OrthoDB" id="9813965at2"/>
<evidence type="ECO:0000313" key="4">
    <source>
        <dbReference type="Proteomes" id="UP000002892"/>
    </source>
</evidence>
<dbReference type="CDD" id="cd00371">
    <property type="entry name" value="HMA"/>
    <property type="match status" value="1"/>
</dbReference>
<dbReference type="Gene3D" id="3.30.70.100">
    <property type="match status" value="1"/>
</dbReference>
<keyword evidence="1" id="KW-0479">Metal-binding</keyword>
<gene>
    <name evidence="3" type="ordered locus">Desaci_3915</name>
</gene>
<dbReference type="eggNOG" id="COG2608">
    <property type="taxonomic scope" value="Bacteria"/>
</dbReference>
<dbReference type="STRING" id="646529.Desaci_3915"/>
<evidence type="ECO:0000313" key="3">
    <source>
        <dbReference type="EMBL" id="AFM42791.1"/>
    </source>
</evidence>
<dbReference type="PROSITE" id="PS01047">
    <property type="entry name" value="HMA_1"/>
    <property type="match status" value="1"/>
</dbReference>
<feature type="domain" description="HMA" evidence="2">
    <location>
        <begin position="22"/>
        <end position="85"/>
    </location>
</feature>
<proteinExistence type="predicted"/>
<organism evidence="3 4">
    <name type="scientific">Desulfosporosinus acidiphilus (strain DSM 22704 / JCM 16185 / SJ4)</name>
    <dbReference type="NCBI Taxonomy" id="646529"/>
    <lineage>
        <taxon>Bacteria</taxon>
        <taxon>Bacillati</taxon>
        <taxon>Bacillota</taxon>
        <taxon>Clostridia</taxon>
        <taxon>Eubacteriales</taxon>
        <taxon>Desulfitobacteriaceae</taxon>
        <taxon>Desulfosporosinus</taxon>
    </lineage>
</organism>
<dbReference type="PROSITE" id="PS50846">
    <property type="entry name" value="HMA_2"/>
    <property type="match status" value="1"/>
</dbReference>
<dbReference type="Pfam" id="PF00403">
    <property type="entry name" value="HMA"/>
    <property type="match status" value="1"/>
</dbReference>
<dbReference type="SUPFAM" id="SSF55008">
    <property type="entry name" value="HMA, heavy metal-associated domain"/>
    <property type="match status" value="1"/>
</dbReference>
<dbReference type="InterPro" id="IPR036163">
    <property type="entry name" value="HMA_dom_sf"/>
</dbReference>
<dbReference type="GO" id="GO:0046872">
    <property type="term" value="F:metal ion binding"/>
    <property type="evidence" value="ECO:0007669"/>
    <property type="project" value="UniProtKB-KW"/>
</dbReference>
<dbReference type="HOGENOM" id="CLU_134973_10_2_9"/>
<dbReference type="EMBL" id="CP003639">
    <property type="protein sequence ID" value="AFM42791.1"/>
    <property type="molecule type" value="Genomic_DNA"/>
</dbReference>
<evidence type="ECO:0000259" key="2">
    <source>
        <dbReference type="PROSITE" id="PS50846"/>
    </source>
</evidence>
<reference evidence="3 4" key="1">
    <citation type="journal article" date="2012" name="J. Bacteriol.">
        <title>Complete genome sequences of Desulfosporosinus orientis DSM765T, Desulfosporosinus youngiae DSM17734T, Desulfosporosinus meridiei DSM13257T, and Desulfosporosinus acidiphilus DSM22704T.</title>
        <authorList>
            <person name="Pester M."/>
            <person name="Brambilla E."/>
            <person name="Alazard D."/>
            <person name="Rattei T."/>
            <person name="Weinmaier T."/>
            <person name="Han J."/>
            <person name="Lucas S."/>
            <person name="Lapidus A."/>
            <person name="Cheng J.F."/>
            <person name="Goodwin L."/>
            <person name="Pitluck S."/>
            <person name="Peters L."/>
            <person name="Ovchinnikova G."/>
            <person name="Teshima H."/>
            <person name="Detter J.C."/>
            <person name="Han C.S."/>
            <person name="Tapia R."/>
            <person name="Land M.L."/>
            <person name="Hauser L."/>
            <person name="Kyrpides N.C."/>
            <person name="Ivanova N.N."/>
            <person name="Pagani I."/>
            <person name="Huntmann M."/>
            <person name="Wei C.L."/>
            <person name="Davenport K.W."/>
            <person name="Daligault H."/>
            <person name="Chain P.S."/>
            <person name="Chen A."/>
            <person name="Mavromatis K."/>
            <person name="Markowitz V."/>
            <person name="Szeto E."/>
            <person name="Mikhailova N."/>
            <person name="Pati A."/>
            <person name="Wagner M."/>
            <person name="Woyke T."/>
            <person name="Ollivier B."/>
            <person name="Klenk H.P."/>
            <person name="Spring S."/>
            <person name="Loy A."/>
        </authorList>
    </citation>
    <scope>NUCLEOTIDE SEQUENCE [LARGE SCALE GENOMIC DNA]</scope>
    <source>
        <strain evidence="4">DSM 22704 / JCM 16185 / SJ4</strain>
    </source>
</reference>
<dbReference type="InterPro" id="IPR017969">
    <property type="entry name" value="Heavy-metal-associated_CS"/>
</dbReference>
<name>I4DAG7_DESAJ</name>
<dbReference type="AlphaFoldDB" id="I4DAG7"/>
<dbReference type="KEGG" id="dai:Desaci_3915"/>
<sequence>MFGCCGHSNKSHSEGKTLNPQDGIVLKIEGMTCGHCKSSVEKALLKVPGVTQAEVDLAHKQAVVIGNADSSLLAKSVHEAGYKVINN</sequence>